<proteinExistence type="predicted"/>
<evidence type="ECO:0000256" key="1">
    <source>
        <dbReference type="SAM" id="Coils"/>
    </source>
</evidence>
<keyword evidence="2" id="KW-0812">Transmembrane</keyword>
<dbReference type="AlphaFoldDB" id="A0A1J5S452"/>
<keyword evidence="1" id="KW-0175">Coiled coil</keyword>
<keyword evidence="2" id="KW-1133">Transmembrane helix</keyword>
<dbReference type="EMBL" id="MLJW01000068">
    <property type="protein sequence ID" value="OIR03225.1"/>
    <property type="molecule type" value="Genomic_DNA"/>
</dbReference>
<gene>
    <name evidence="3" type="ORF">GALL_147450</name>
</gene>
<evidence type="ECO:0000256" key="2">
    <source>
        <dbReference type="SAM" id="Phobius"/>
    </source>
</evidence>
<protein>
    <submittedName>
        <fullName evidence="3">Uncharacterized protein</fullName>
    </submittedName>
</protein>
<organism evidence="3">
    <name type="scientific">mine drainage metagenome</name>
    <dbReference type="NCBI Taxonomy" id="410659"/>
    <lineage>
        <taxon>unclassified sequences</taxon>
        <taxon>metagenomes</taxon>
        <taxon>ecological metagenomes</taxon>
    </lineage>
</organism>
<reference evidence="3" key="1">
    <citation type="submission" date="2016-10" db="EMBL/GenBank/DDBJ databases">
        <title>Sequence of Gallionella enrichment culture.</title>
        <authorList>
            <person name="Poehlein A."/>
            <person name="Muehling M."/>
            <person name="Daniel R."/>
        </authorList>
    </citation>
    <scope>NUCLEOTIDE SEQUENCE</scope>
</reference>
<feature type="transmembrane region" description="Helical" evidence="2">
    <location>
        <begin position="55"/>
        <end position="74"/>
    </location>
</feature>
<evidence type="ECO:0000313" key="3">
    <source>
        <dbReference type="EMBL" id="OIR03225.1"/>
    </source>
</evidence>
<name>A0A1J5S452_9ZZZZ</name>
<accession>A0A1J5S452</accession>
<sequence length="76" mass="8510">MNDMMDTSALRLVHEEKLKDLLKQQGKLKELEAELNRINAKINRKEELTNDDTKFIGNLGWLAALSVSIASIAASL</sequence>
<comment type="caution">
    <text evidence="3">The sequence shown here is derived from an EMBL/GenBank/DDBJ whole genome shotgun (WGS) entry which is preliminary data.</text>
</comment>
<keyword evidence="2" id="KW-0472">Membrane</keyword>
<feature type="coiled-coil region" evidence="1">
    <location>
        <begin position="14"/>
        <end position="51"/>
    </location>
</feature>